<dbReference type="FunFam" id="1.10.3730.20:FF:000001">
    <property type="entry name" value="Quaternary ammonium compound resistance transporter SugE"/>
    <property type="match status" value="1"/>
</dbReference>
<comment type="caution">
    <text evidence="10">The sequence shown here is derived from an EMBL/GenBank/DDBJ whole genome shotgun (WGS) entry which is preliminary data.</text>
</comment>
<evidence type="ECO:0000256" key="4">
    <source>
        <dbReference type="ARBA" id="ARBA00022692"/>
    </source>
</evidence>
<dbReference type="PATRIC" id="fig|1449351.3.peg.549"/>
<evidence type="ECO:0000256" key="3">
    <source>
        <dbReference type="ARBA" id="ARBA00022475"/>
    </source>
</evidence>
<dbReference type="OrthoDB" id="9808638at2"/>
<keyword evidence="5 9" id="KW-1133">Transmembrane helix</keyword>
<evidence type="ECO:0000256" key="9">
    <source>
        <dbReference type="SAM" id="Phobius"/>
    </source>
</evidence>
<dbReference type="InterPro" id="IPR000390">
    <property type="entry name" value="Small_drug/metabolite_transptr"/>
</dbReference>
<dbReference type="GO" id="GO:0005886">
    <property type="term" value="C:plasma membrane"/>
    <property type="evidence" value="ECO:0007669"/>
    <property type="project" value="UniProtKB-SubCell"/>
</dbReference>
<evidence type="ECO:0000256" key="5">
    <source>
        <dbReference type="ARBA" id="ARBA00022989"/>
    </source>
</evidence>
<reference evidence="10 11" key="1">
    <citation type="submission" date="2014-01" db="EMBL/GenBank/DDBJ databases">
        <title>Roseivivax isoporae LMG 25204 Genome Sequencing.</title>
        <authorList>
            <person name="Lai Q."/>
            <person name="Li G."/>
            <person name="Shao Z."/>
        </authorList>
    </citation>
    <scope>NUCLEOTIDE SEQUENCE [LARGE SCALE GENOMIC DNA]</scope>
    <source>
        <strain evidence="10 11">LMG 25204</strain>
    </source>
</reference>
<dbReference type="GO" id="GO:1990961">
    <property type="term" value="P:xenobiotic detoxification by transmembrane export across the plasma membrane"/>
    <property type="evidence" value="ECO:0007669"/>
    <property type="project" value="UniProtKB-ARBA"/>
</dbReference>
<keyword evidence="11" id="KW-1185">Reference proteome</keyword>
<dbReference type="PANTHER" id="PTHR30561">
    <property type="entry name" value="SMR FAMILY PROTON-DEPENDENT DRUG EFFLUX TRANSPORTER SUGE"/>
    <property type="match status" value="1"/>
</dbReference>
<dbReference type="GO" id="GO:0015199">
    <property type="term" value="F:amino-acid betaine transmembrane transporter activity"/>
    <property type="evidence" value="ECO:0007669"/>
    <property type="project" value="TreeGrafter"/>
</dbReference>
<dbReference type="RefSeq" id="WP_043766221.1">
    <property type="nucleotide sequence ID" value="NZ_JAME01000003.1"/>
</dbReference>
<evidence type="ECO:0000256" key="7">
    <source>
        <dbReference type="ARBA" id="ARBA00038032"/>
    </source>
</evidence>
<evidence type="ECO:0000256" key="8">
    <source>
        <dbReference type="RuleBase" id="RU003942"/>
    </source>
</evidence>
<dbReference type="Gene3D" id="1.10.3730.20">
    <property type="match status" value="1"/>
</dbReference>
<accession>X7FEK6</accession>
<comment type="subcellular location">
    <subcellularLocation>
        <location evidence="1 8">Cell membrane</location>
        <topology evidence="1 8">Multi-pass membrane protein</topology>
    </subcellularLocation>
</comment>
<sequence>MPPFATYAFLCVAIMAEVVATTALARSENFTRLGPTIITVVGYALAFYCLSYPIRVLPTGIVYAIWSGLGIVLITAVAWLWAGEKLDVPAMIGLALIVSGVVVLNVFSKSISH</sequence>
<evidence type="ECO:0000313" key="11">
    <source>
        <dbReference type="Proteomes" id="UP000023430"/>
    </source>
</evidence>
<evidence type="ECO:0000256" key="1">
    <source>
        <dbReference type="ARBA" id="ARBA00004651"/>
    </source>
</evidence>
<keyword evidence="3" id="KW-1003">Cell membrane</keyword>
<dbReference type="PANTHER" id="PTHR30561:SF1">
    <property type="entry name" value="MULTIDRUG TRANSPORTER EMRE"/>
    <property type="match status" value="1"/>
</dbReference>
<dbReference type="GO" id="GO:0031460">
    <property type="term" value="P:glycine betaine transport"/>
    <property type="evidence" value="ECO:0007669"/>
    <property type="project" value="TreeGrafter"/>
</dbReference>
<dbReference type="Pfam" id="PF00893">
    <property type="entry name" value="Multi_Drug_Res"/>
    <property type="match status" value="1"/>
</dbReference>
<dbReference type="AlphaFoldDB" id="X7FEK6"/>
<dbReference type="STRING" id="1449351.RISW2_12550"/>
<proteinExistence type="inferred from homology"/>
<evidence type="ECO:0000256" key="2">
    <source>
        <dbReference type="ARBA" id="ARBA00022448"/>
    </source>
</evidence>
<feature type="transmembrane region" description="Helical" evidence="9">
    <location>
        <begin position="61"/>
        <end position="82"/>
    </location>
</feature>
<dbReference type="SUPFAM" id="SSF103481">
    <property type="entry name" value="Multidrug resistance efflux transporter EmrE"/>
    <property type="match status" value="1"/>
</dbReference>
<dbReference type="GO" id="GO:0015297">
    <property type="term" value="F:antiporter activity"/>
    <property type="evidence" value="ECO:0007669"/>
    <property type="project" value="TreeGrafter"/>
</dbReference>
<dbReference type="eggNOG" id="COG2076">
    <property type="taxonomic scope" value="Bacteria"/>
</dbReference>
<name>X7FEK6_9RHOB</name>
<dbReference type="GO" id="GO:0015220">
    <property type="term" value="F:choline transmembrane transporter activity"/>
    <property type="evidence" value="ECO:0007669"/>
    <property type="project" value="TreeGrafter"/>
</dbReference>
<dbReference type="Proteomes" id="UP000023430">
    <property type="component" value="Unassembled WGS sequence"/>
</dbReference>
<keyword evidence="2" id="KW-0813">Transport</keyword>
<dbReference type="InterPro" id="IPR037185">
    <property type="entry name" value="EmrE-like"/>
</dbReference>
<keyword evidence="4 8" id="KW-0812">Transmembrane</keyword>
<gene>
    <name evidence="10" type="ORF">RISW2_12550</name>
</gene>
<dbReference type="EMBL" id="JAME01000003">
    <property type="protein sequence ID" value="ETX30491.1"/>
    <property type="molecule type" value="Genomic_DNA"/>
</dbReference>
<feature type="transmembrane region" description="Helical" evidence="9">
    <location>
        <begin position="36"/>
        <end position="54"/>
    </location>
</feature>
<protein>
    <submittedName>
        <fullName evidence="10">Multidrug transporter</fullName>
    </submittedName>
</protein>
<feature type="transmembrane region" description="Helical" evidence="9">
    <location>
        <begin position="88"/>
        <end position="107"/>
    </location>
</feature>
<evidence type="ECO:0000256" key="6">
    <source>
        <dbReference type="ARBA" id="ARBA00023136"/>
    </source>
</evidence>
<organism evidence="10 11">
    <name type="scientific">Roseivivax isoporae LMG 25204</name>
    <dbReference type="NCBI Taxonomy" id="1449351"/>
    <lineage>
        <taxon>Bacteria</taxon>
        <taxon>Pseudomonadati</taxon>
        <taxon>Pseudomonadota</taxon>
        <taxon>Alphaproteobacteria</taxon>
        <taxon>Rhodobacterales</taxon>
        <taxon>Roseobacteraceae</taxon>
        <taxon>Roseivivax</taxon>
    </lineage>
</organism>
<keyword evidence="6 9" id="KW-0472">Membrane</keyword>
<comment type="similarity">
    <text evidence="7 8">Belongs to the drug/metabolite transporter (DMT) superfamily. Small multidrug resistance (SMR) (TC 2.A.7.1) family.</text>
</comment>
<dbReference type="InterPro" id="IPR045324">
    <property type="entry name" value="Small_multidrug_res"/>
</dbReference>
<evidence type="ECO:0000313" key="10">
    <source>
        <dbReference type="EMBL" id="ETX30491.1"/>
    </source>
</evidence>